<evidence type="ECO:0000313" key="2">
    <source>
        <dbReference type="EMBL" id="KAG7398347.1"/>
    </source>
</evidence>
<gene>
    <name evidence="2" type="ORF">PHYBOEH_011255</name>
</gene>
<keyword evidence="1" id="KW-0175">Coiled coil</keyword>
<reference evidence="2" key="1">
    <citation type="submission" date="2021-02" db="EMBL/GenBank/DDBJ databases">
        <authorList>
            <person name="Palmer J.M."/>
        </authorList>
    </citation>
    <scope>NUCLEOTIDE SEQUENCE</scope>
    <source>
        <strain evidence="2">SCRP23</strain>
    </source>
</reference>
<dbReference type="Proteomes" id="UP000693981">
    <property type="component" value="Unassembled WGS sequence"/>
</dbReference>
<comment type="caution">
    <text evidence="2">The sequence shown here is derived from an EMBL/GenBank/DDBJ whole genome shotgun (WGS) entry which is preliminary data.</text>
</comment>
<name>A0A8T1WWX7_9STRA</name>
<dbReference type="EMBL" id="JAGDFL010000083">
    <property type="protein sequence ID" value="KAG7398347.1"/>
    <property type="molecule type" value="Genomic_DNA"/>
</dbReference>
<sequence>MSAAAEDAVPMIPPEFLEFMDDILSCLPTMSSTETETTKQETTRIRQPRTTWRKGRKMAGNVPYTTDLDRRKKSEVRALQLEIEQLSARLEQLTKPQQVSTTAGLLQGFQALECDQSHWSQVAMVEKEKRIRAEDTKHRLEMMISRQSNAIDSIRRLLRRSNLFEGREFVENLQPSADQKFLHLDFSKPLLNELSASLDRLRLGVDGVLPPLDGDFAISLRSGASQHNVHGSCFETSEVMHMPSSTPEAAGILWCYLLNATNAAQSFRIIHVQSASTSENNYERGFLGSQGIRDKSGEILRCDVLTSFHKYEEEDRVVFVGTMAWLLPAEGLQFEDKYWTVISPSPTDPTRSVLRTLSQLLVRNGGSKPLTAKQEEMMEYFGKKKRQYLQLRQDQFIEHAYATVA</sequence>
<feature type="coiled-coil region" evidence="1">
    <location>
        <begin position="69"/>
        <end position="96"/>
    </location>
</feature>
<evidence type="ECO:0000313" key="3">
    <source>
        <dbReference type="Proteomes" id="UP000693981"/>
    </source>
</evidence>
<organism evidence="2 3">
    <name type="scientific">Phytophthora boehmeriae</name>
    <dbReference type="NCBI Taxonomy" id="109152"/>
    <lineage>
        <taxon>Eukaryota</taxon>
        <taxon>Sar</taxon>
        <taxon>Stramenopiles</taxon>
        <taxon>Oomycota</taxon>
        <taxon>Peronosporomycetes</taxon>
        <taxon>Peronosporales</taxon>
        <taxon>Peronosporaceae</taxon>
        <taxon>Phytophthora</taxon>
    </lineage>
</organism>
<keyword evidence="3" id="KW-1185">Reference proteome</keyword>
<dbReference type="OrthoDB" id="129396at2759"/>
<dbReference type="AlphaFoldDB" id="A0A8T1WWX7"/>
<accession>A0A8T1WWX7</accession>
<protein>
    <submittedName>
        <fullName evidence="2">Uncharacterized protein</fullName>
    </submittedName>
</protein>
<proteinExistence type="predicted"/>
<evidence type="ECO:0000256" key="1">
    <source>
        <dbReference type="SAM" id="Coils"/>
    </source>
</evidence>